<dbReference type="OrthoDB" id="2434645at2759"/>
<evidence type="ECO:0000313" key="2">
    <source>
        <dbReference type="EMBL" id="KOO31658.1"/>
    </source>
</evidence>
<dbReference type="AlphaFoldDB" id="A0A0M0JZV0"/>
<dbReference type="InterPro" id="IPR008906">
    <property type="entry name" value="HATC_C_dom"/>
</dbReference>
<gene>
    <name evidence="2" type="ORF">Ctob_007176</name>
</gene>
<evidence type="ECO:0000259" key="1">
    <source>
        <dbReference type="Pfam" id="PF05699"/>
    </source>
</evidence>
<sequence length="645" mass="72760">MRVNEFPGCSLYNSVGKLFCRCCKVQLPLIKSSITHHLKTEKHKVNHEQWLAKHGEDSEIKEYLTEYFEQHKDEAYGTLDADLLLYRYRTVESCMANGIPIEKINGLRPLLERAGKSLTGSEHLKMFIPKIEERELAKLRVEHEDEFVAIIFDGTTRLGEAMNVCTRFCPADFSAIIKRLVAFKTVAKHMDGTGLFKLLSIIIAKQLQISYDKVVCGGCDSCSTNGVARRSLKTLCTGMSSFLCVSHTLHHTGEHMGLDTVEEFLTPLLMLISHSESAKSIWKQLTGTAMVAYSTIRWWSRWEVMKMLGTYFHHLSEFIDTLIERGIGDATTRQLKHVYTTKTVALQLELAAAMDMEILCTTTYKMEGDGLEILLVYDALEAIRNKGRTLGDDASSLPILAGLMRAKKKLILGTPVRDYFEAPWNAYFTGTITKLPTTNAGVWEVTFSDGNKLDYDTEPEIRQVLDVTKMEQWQPLVTKLKGGFTYLENRLTNNCDSPYHLKVQHEATKLLRAFDPSLASGLVDANYVDALRTIDPLVEHDLIDKMKAELPFYLSACSSASLVVDHGDVKEFTTKVLKWWALADKSKFPAWAVAARIVFSFTPNSAACERVFSLLKFMFGDQQWAALGDYIQAALMLKYNERAVG</sequence>
<feature type="domain" description="HAT C-terminal dimerisation" evidence="1">
    <location>
        <begin position="573"/>
        <end position="618"/>
    </location>
</feature>
<comment type="caution">
    <text evidence="2">The sequence shown here is derived from an EMBL/GenBank/DDBJ whole genome shotgun (WGS) entry which is preliminary data.</text>
</comment>
<proteinExistence type="predicted"/>
<accession>A0A0M0JZV0</accession>
<evidence type="ECO:0000313" key="3">
    <source>
        <dbReference type="Proteomes" id="UP000037460"/>
    </source>
</evidence>
<dbReference type="SUPFAM" id="SSF53098">
    <property type="entry name" value="Ribonuclease H-like"/>
    <property type="match status" value="1"/>
</dbReference>
<dbReference type="InterPro" id="IPR012337">
    <property type="entry name" value="RNaseH-like_sf"/>
</dbReference>
<name>A0A0M0JZV0_9EUKA</name>
<dbReference type="GO" id="GO:0046983">
    <property type="term" value="F:protein dimerization activity"/>
    <property type="evidence" value="ECO:0007669"/>
    <property type="project" value="InterPro"/>
</dbReference>
<keyword evidence="3" id="KW-1185">Reference proteome</keyword>
<reference evidence="3" key="1">
    <citation type="journal article" date="2015" name="PLoS Genet.">
        <title>Genome Sequence and Transcriptome Analyses of Chrysochromulina tobin: Metabolic Tools for Enhanced Algal Fitness in the Prominent Order Prymnesiales (Haptophyceae).</title>
        <authorList>
            <person name="Hovde B.T."/>
            <person name="Deodato C.R."/>
            <person name="Hunsperger H.M."/>
            <person name="Ryken S.A."/>
            <person name="Yost W."/>
            <person name="Jha R.K."/>
            <person name="Patterson J."/>
            <person name="Monnat R.J. Jr."/>
            <person name="Barlow S.B."/>
            <person name="Starkenburg S.R."/>
            <person name="Cattolico R.A."/>
        </authorList>
    </citation>
    <scope>NUCLEOTIDE SEQUENCE</scope>
    <source>
        <strain evidence="3">CCMP291</strain>
    </source>
</reference>
<protein>
    <recommendedName>
        <fullName evidence="1">HAT C-terminal dimerisation domain-containing protein</fullName>
    </recommendedName>
</protein>
<dbReference type="Pfam" id="PF05699">
    <property type="entry name" value="Dimer_Tnp_hAT"/>
    <property type="match status" value="1"/>
</dbReference>
<dbReference type="EMBL" id="JWZX01001966">
    <property type="protein sequence ID" value="KOO31658.1"/>
    <property type="molecule type" value="Genomic_DNA"/>
</dbReference>
<dbReference type="Proteomes" id="UP000037460">
    <property type="component" value="Unassembled WGS sequence"/>
</dbReference>
<organism evidence="2 3">
    <name type="scientific">Chrysochromulina tobinii</name>
    <dbReference type="NCBI Taxonomy" id="1460289"/>
    <lineage>
        <taxon>Eukaryota</taxon>
        <taxon>Haptista</taxon>
        <taxon>Haptophyta</taxon>
        <taxon>Prymnesiophyceae</taxon>
        <taxon>Prymnesiales</taxon>
        <taxon>Chrysochromulinaceae</taxon>
        <taxon>Chrysochromulina</taxon>
    </lineage>
</organism>